<dbReference type="OrthoDB" id="280740at2"/>
<keyword evidence="1" id="KW-1133">Transmembrane helix</keyword>
<sequence>MRFVLLGDHPDCFPLLDAIADASDHQLVAVVTEESSPPAASVPQHVERIADWRHLLTVPDVDGAIVATADSDLLTAARQLASHGVSLVIFPDRRQDTAFAYELALVLDERPVTILPMFRHLTVGSFAGMQGLVASGIGGATEAILIERTLPTNSHRHRLSRDQVEAQLFHDVALLRWLYGEYTRLTALFTGETEAGLLSATVTLAGDNVPEATWTIRGADGAASFLLEAAFTEGTVMLREEEAGQFRLESSGDLDVTPVSEPAETTGEVQLALVTHALSDTGDSIADWSDAVRTFDLVDAVQRSLRRRRTIDLHFESMSERSQFKTQMTALGCGIISLTTFGMILLLIVGAVFDPRGIEQQRAESAGFILSADDFETGTAELNLRGEERVQQILRETGQTSAAVIVERLPDAPDGRLAERRAERVRAELAGAGLQHADERVIVRELAGGMFQLVMTVAWVILFLPLFAFLAMQGLILLTRPPRDEHATATE</sequence>
<keyword evidence="1" id="KW-0472">Membrane</keyword>
<proteinExistence type="predicted"/>
<name>A0A517Z6K3_9PLAN</name>
<dbReference type="AlphaFoldDB" id="A0A517Z6K3"/>
<dbReference type="Gene3D" id="3.40.50.720">
    <property type="entry name" value="NAD(P)-binding Rossmann-like Domain"/>
    <property type="match status" value="1"/>
</dbReference>
<dbReference type="KEGG" id="mri:Mal4_24160"/>
<dbReference type="RefSeq" id="WP_145369414.1">
    <property type="nucleotide sequence ID" value="NZ_CP036275.1"/>
</dbReference>
<keyword evidence="1" id="KW-0812">Transmembrane</keyword>
<dbReference type="EMBL" id="CP036275">
    <property type="protein sequence ID" value="QDU38095.1"/>
    <property type="molecule type" value="Genomic_DNA"/>
</dbReference>
<evidence type="ECO:0000313" key="2">
    <source>
        <dbReference type="EMBL" id="QDU38095.1"/>
    </source>
</evidence>
<evidence type="ECO:0000256" key="1">
    <source>
        <dbReference type="SAM" id="Phobius"/>
    </source>
</evidence>
<gene>
    <name evidence="2" type="ORF">Mal4_24160</name>
</gene>
<keyword evidence="3" id="KW-1185">Reference proteome</keyword>
<accession>A0A517Z6K3</accession>
<dbReference type="Proteomes" id="UP000320496">
    <property type="component" value="Chromosome"/>
</dbReference>
<protein>
    <submittedName>
        <fullName evidence="2">Uncharacterized protein</fullName>
    </submittedName>
</protein>
<reference evidence="2 3" key="1">
    <citation type="submission" date="2019-02" db="EMBL/GenBank/DDBJ databases">
        <title>Deep-cultivation of Planctomycetes and their phenomic and genomic characterization uncovers novel biology.</title>
        <authorList>
            <person name="Wiegand S."/>
            <person name="Jogler M."/>
            <person name="Boedeker C."/>
            <person name="Pinto D."/>
            <person name="Vollmers J."/>
            <person name="Rivas-Marin E."/>
            <person name="Kohn T."/>
            <person name="Peeters S.H."/>
            <person name="Heuer A."/>
            <person name="Rast P."/>
            <person name="Oberbeckmann S."/>
            <person name="Bunk B."/>
            <person name="Jeske O."/>
            <person name="Meyerdierks A."/>
            <person name="Storesund J.E."/>
            <person name="Kallscheuer N."/>
            <person name="Luecker S."/>
            <person name="Lage O.M."/>
            <person name="Pohl T."/>
            <person name="Merkel B.J."/>
            <person name="Hornburger P."/>
            <person name="Mueller R.-W."/>
            <person name="Bruemmer F."/>
            <person name="Labrenz M."/>
            <person name="Spormann A.M."/>
            <person name="Op den Camp H."/>
            <person name="Overmann J."/>
            <person name="Amann R."/>
            <person name="Jetten M.S.M."/>
            <person name="Mascher T."/>
            <person name="Medema M.H."/>
            <person name="Devos D.P."/>
            <person name="Kaster A.-K."/>
            <person name="Ovreas L."/>
            <person name="Rohde M."/>
            <person name="Galperin M.Y."/>
            <person name="Jogler C."/>
        </authorList>
    </citation>
    <scope>NUCLEOTIDE SEQUENCE [LARGE SCALE GENOMIC DNA]</scope>
    <source>
        <strain evidence="2 3">Mal4</strain>
    </source>
</reference>
<evidence type="ECO:0000313" key="3">
    <source>
        <dbReference type="Proteomes" id="UP000320496"/>
    </source>
</evidence>
<dbReference type="Gene3D" id="3.30.360.10">
    <property type="entry name" value="Dihydrodipicolinate Reductase, domain 2"/>
    <property type="match status" value="1"/>
</dbReference>
<feature type="transmembrane region" description="Helical" evidence="1">
    <location>
        <begin position="453"/>
        <end position="476"/>
    </location>
</feature>
<organism evidence="2 3">
    <name type="scientific">Maioricimonas rarisocia</name>
    <dbReference type="NCBI Taxonomy" id="2528026"/>
    <lineage>
        <taxon>Bacteria</taxon>
        <taxon>Pseudomonadati</taxon>
        <taxon>Planctomycetota</taxon>
        <taxon>Planctomycetia</taxon>
        <taxon>Planctomycetales</taxon>
        <taxon>Planctomycetaceae</taxon>
        <taxon>Maioricimonas</taxon>
    </lineage>
</organism>
<feature type="transmembrane region" description="Helical" evidence="1">
    <location>
        <begin position="328"/>
        <end position="353"/>
    </location>
</feature>